<dbReference type="EMBL" id="BK014766">
    <property type="protein sequence ID" value="DAD74846.1"/>
    <property type="molecule type" value="Genomic_DNA"/>
</dbReference>
<dbReference type="Pfam" id="PF24696">
    <property type="entry name" value="UGSC"/>
    <property type="match status" value="1"/>
</dbReference>
<dbReference type="InterPro" id="IPR057767">
    <property type="entry name" value="UGSC-like_dom"/>
</dbReference>
<protein>
    <recommendedName>
        <fullName evidence="1">UGSC-like domain-containing protein</fullName>
    </recommendedName>
</protein>
<organism evidence="2">
    <name type="scientific">Myoviridae sp. ctrnx29</name>
    <dbReference type="NCBI Taxonomy" id="2826704"/>
    <lineage>
        <taxon>Viruses</taxon>
        <taxon>Duplodnaviria</taxon>
        <taxon>Heunggongvirae</taxon>
        <taxon>Uroviricota</taxon>
        <taxon>Caudoviricetes</taxon>
    </lineage>
</organism>
<name>A0A8S5LXT2_9CAUD</name>
<accession>A0A8S5LXT2</accession>
<feature type="domain" description="UGSC-like" evidence="1">
    <location>
        <begin position="38"/>
        <end position="135"/>
    </location>
</feature>
<evidence type="ECO:0000259" key="1">
    <source>
        <dbReference type="Pfam" id="PF24696"/>
    </source>
</evidence>
<reference evidence="2" key="1">
    <citation type="journal article" date="2021" name="Proc. Natl. Acad. Sci. U.S.A.">
        <title>A Catalog of Tens of Thousands of Viruses from Human Metagenomes Reveals Hidden Associations with Chronic Diseases.</title>
        <authorList>
            <person name="Tisza M.J."/>
            <person name="Buck C.B."/>
        </authorList>
    </citation>
    <scope>NUCLEOTIDE SEQUENCE</scope>
    <source>
        <strain evidence="2">Ctrnx29</strain>
    </source>
</reference>
<sequence>MLNFSHILTLGAALLLGVPAAQVSASAPNAEQPLEWNLVNPSGAIKIAQIKPAKRISTLDGKTVASRWNGKNNGDVVLDHLCDLMGKKFPNTRFVKIYQKDPSTVGISGSAPESERIARSMVSLKPDLVIAAQGD</sequence>
<evidence type="ECO:0000313" key="2">
    <source>
        <dbReference type="EMBL" id="DAD74846.1"/>
    </source>
</evidence>
<proteinExistence type="predicted"/>